<evidence type="ECO:0008006" key="4">
    <source>
        <dbReference type="Google" id="ProtNLM"/>
    </source>
</evidence>
<keyword evidence="1" id="KW-1133">Transmembrane helix</keyword>
<dbReference type="Proteomes" id="UP000515955">
    <property type="component" value="Chromosome"/>
</dbReference>
<dbReference type="AlphaFoldDB" id="A0A7G9SDT9"/>
<evidence type="ECO:0000313" key="3">
    <source>
        <dbReference type="Proteomes" id="UP000515955"/>
    </source>
</evidence>
<protein>
    <recommendedName>
        <fullName evidence="4">DUF2306 domain-containing protein</fullName>
    </recommendedName>
</protein>
<dbReference type="EMBL" id="CP060717">
    <property type="protein sequence ID" value="QNN66014.1"/>
    <property type="molecule type" value="Genomic_DNA"/>
</dbReference>
<reference evidence="2 3" key="1">
    <citation type="submission" date="2020-08" db="EMBL/GenBank/DDBJ databases">
        <title>Genome sequence of Sphingomonas rhizophila KACC 19189T.</title>
        <authorList>
            <person name="Hyun D.-W."/>
            <person name="Bae J.-W."/>
        </authorList>
    </citation>
    <scope>NUCLEOTIDE SEQUENCE [LARGE SCALE GENOMIC DNA]</scope>
    <source>
        <strain evidence="2 3">KACC 19189</strain>
    </source>
</reference>
<sequence length="240" mass="26365">MANSWAKDRANAFYMGMAGLSVAAVLAGFSTTYFFPGVRGTLGIPWVAHVHGWLAMGWVVLLTTQVLLVRAGKTRLHRRIGWMGLPLALSIWASSVPLGRWVAARDLPEQGGFAYAAFAGTLISLTLFLTLVIAAFALRSRPDWHKRLILLATIVLLWPAYFRFRHFLPFVPRPEITLALLLADLPILVAAIRDRVRFGRVHPAWAIVGSAVFVEQVAEIAAFESGITATLGEALFALFD</sequence>
<keyword evidence="1" id="KW-0472">Membrane</keyword>
<gene>
    <name evidence="2" type="ORF">H9L12_05805</name>
</gene>
<feature type="transmembrane region" description="Helical" evidence="1">
    <location>
        <begin position="113"/>
        <end position="136"/>
    </location>
</feature>
<feature type="transmembrane region" description="Helical" evidence="1">
    <location>
        <begin position="46"/>
        <end position="68"/>
    </location>
</feature>
<dbReference type="KEGG" id="srhi:H9L12_05805"/>
<dbReference type="RefSeq" id="WP_187542999.1">
    <property type="nucleotide sequence ID" value="NZ_CP060717.1"/>
</dbReference>
<proteinExistence type="predicted"/>
<feature type="transmembrane region" description="Helical" evidence="1">
    <location>
        <begin position="176"/>
        <end position="192"/>
    </location>
</feature>
<feature type="transmembrane region" description="Helical" evidence="1">
    <location>
        <begin position="12"/>
        <end position="34"/>
    </location>
</feature>
<feature type="transmembrane region" description="Helical" evidence="1">
    <location>
        <begin position="80"/>
        <end position="101"/>
    </location>
</feature>
<organism evidence="2 3">
    <name type="scientific">Sphingomonas rhizophila</name>
    <dbReference type="NCBI Taxonomy" id="2071607"/>
    <lineage>
        <taxon>Bacteria</taxon>
        <taxon>Pseudomonadati</taxon>
        <taxon>Pseudomonadota</taxon>
        <taxon>Alphaproteobacteria</taxon>
        <taxon>Sphingomonadales</taxon>
        <taxon>Sphingomonadaceae</taxon>
        <taxon>Sphingomonas</taxon>
    </lineage>
</organism>
<accession>A0A7G9SDT9</accession>
<feature type="transmembrane region" description="Helical" evidence="1">
    <location>
        <begin position="148"/>
        <end position="164"/>
    </location>
</feature>
<evidence type="ECO:0000313" key="2">
    <source>
        <dbReference type="EMBL" id="QNN66014.1"/>
    </source>
</evidence>
<evidence type="ECO:0000256" key="1">
    <source>
        <dbReference type="SAM" id="Phobius"/>
    </source>
</evidence>
<name>A0A7G9SDT9_9SPHN</name>
<keyword evidence="3" id="KW-1185">Reference proteome</keyword>
<keyword evidence="1" id="KW-0812">Transmembrane</keyword>